<evidence type="ECO:0000256" key="1">
    <source>
        <dbReference type="SAM" id="Coils"/>
    </source>
</evidence>
<feature type="compositionally biased region" description="Basic and acidic residues" evidence="2">
    <location>
        <begin position="574"/>
        <end position="601"/>
    </location>
</feature>
<feature type="region of interest" description="Disordered" evidence="2">
    <location>
        <begin position="1083"/>
        <end position="1117"/>
    </location>
</feature>
<feature type="compositionally biased region" description="Polar residues" evidence="2">
    <location>
        <begin position="21"/>
        <end position="30"/>
    </location>
</feature>
<feature type="compositionally biased region" description="Polar residues" evidence="2">
    <location>
        <begin position="859"/>
        <end position="873"/>
    </location>
</feature>
<proteinExistence type="predicted"/>
<evidence type="ECO:0000313" key="4">
    <source>
        <dbReference type="Proteomes" id="UP000677803"/>
    </source>
</evidence>
<feature type="coiled-coil region" evidence="1">
    <location>
        <begin position="243"/>
        <end position="312"/>
    </location>
</feature>
<feature type="region of interest" description="Disordered" evidence="2">
    <location>
        <begin position="494"/>
        <end position="609"/>
    </location>
</feature>
<reference evidence="3" key="1">
    <citation type="submission" date="2021-05" db="EMBL/GenBank/DDBJ databases">
        <authorList>
            <person name="Tigano A."/>
        </authorList>
    </citation>
    <scope>NUCLEOTIDE SEQUENCE</scope>
</reference>
<feature type="region of interest" description="Disordered" evidence="2">
    <location>
        <begin position="14"/>
        <end position="53"/>
    </location>
</feature>
<feature type="non-terminal residue" evidence="3">
    <location>
        <position position="1168"/>
    </location>
</feature>
<dbReference type="OrthoDB" id="8961857at2759"/>
<evidence type="ECO:0000256" key="2">
    <source>
        <dbReference type="SAM" id="MobiDB-lite"/>
    </source>
</evidence>
<comment type="caution">
    <text evidence="3">The sequence shown here is derived from an EMBL/GenBank/DDBJ whole genome shotgun (WGS) entry which is preliminary data.</text>
</comment>
<gene>
    <name evidence="3" type="ORF">MMEN_LOCUS9617</name>
</gene>
<name>A0A8S4AVQ5_9TELE</name>
<feature type="region of interest" description="Disordered" evidence="2">
    <location>
        <begin position="828"/>
        <end position="882"/>
    </location>
</feature>
<keyword evidence="1" id="KW-0175">Coiled coil</keyword>
<feature type="region of interest" description="Disordered" evidence="2">
    <location>
        <begin position="952"/>
        <end position="973"/>
    </location>
</feature>
<organism evidence="3 4">
    <name type="scientific">Menidia menidia</name>
    <name type="common">Atlantic silverside</name>
    <dbReference type="NCBI Taxonomy" id="238744"/>
    <lineage>
        <taxon>Eukaryota</taxon>
        <taxon>Metazoa</taxon>
        <taxon>Chordata</taxon>
        <taxon>Craniata</taxon>
        <taxon>Vertebrata</taxon>
        <taxon>Euteleostomi</taxon>
        <taxon>Actinopterygii</taxon>
        <taxon>Neopterygii</taxon>
        <taxon>Teleostei</taxon>
        <taxon>Neoteleostei</taxon>
        <taxon>Acanthomorphata</taxon>
        <taxon>Ovalentaria</taxon>
        <taxon>Atherinomorphae</taxon>
        <taxon>Atheriniformes</taxon>
        <taxon>Atherinopsidae</taxon>
        <taxon>Menidiinae</taxon>
        <taxon>Menidia</taxon>
    </lineage>
</organism>
<dbReference type="EMBL" id="CAJRST010010001">
    <property type="protein sequence ID" value="CAG5907153.1"/>
    <property type="molecule type" value="Genomic_DNA"/>
</dbReference>
<dbReference type="AlphaFoldDB" id="A0A8S4AVQ5"/>
<feature type="compositionally biased region" description="Basic and acidic residues" evidence="2">
    <location>
        <begin position="843"/>
        <end position="857"/>
    </location>
</feature>
<feature type="compositionally biased region" description="Basic and acidic residues" evidence="2">
    <location>
        <begin position="517"/>
        <end position="530"/>
    </location>
</feature>
<protein>
    <submittedName>
        <fullName evidence="3">(Atlantic silverside) hypothetical protein</fullName>
    </submittedName>
</protein>
<accession>A0A8S4AVQ5</accession>
<evidence type="ECO:0000313" key="3">
    <source>
        <dbReference type="EMBL" id="CAG5907153.1"/>
    </source>
</evidence>
<keyword evidence="4" id="KW-1185">Reference proteome</keyword>
<dbReference type="Proteomes" id="UP000677803">
    <property type="component" value="Unassembled WGS sequence"/>
</dbReference>
<feature type="compositionally biased region" description="Basic and acidic residues" evidence="2">
    <location>
        <begin position="81"/>
        <end position="107"/>
    </location>
</feature>
<feature type="compositionally biased region" description="Polar residues" evidence="2">
    <location>
        <begin position="795"/>
        <end position="806"/>
    </location>
</feature>
<feature type="compositionally biased region" description="Polar residues" evidence="2">
    <location>
        <begin position="957"/>
        <end position="973"/>
    </location>
</feature>
<sequence>GYISGAVTRFLRSQPVEIISNDPNSSQTSPDDSRPPDPLAQADTSGGDADPHLSLAIVSQHRSSPTVAFWENCATDANVRPVEENKYLRRGSESKENEDNQGRREEQDGQVGNDGDAGLPLGAKIDPTGQGGIPESNNHENAESGSLMDDAPQKGLIEESNGECVTESESVSVATLDDHQKVDDTMTEIQVTDDDGEKDEEILEAEGSEVKLCTNSGFSPERLIKEEAGIQRGNTVQITQEEAEDCEAVLELLSEHKNKSEEETKAIENELLVCDKLSDMSKEELIMTEQALRDANDHVENLRAQVDIAEATNYPATCEQDRYSKAVTEGQQEENILTQLIICSEEAVESTGLHTSEFSDTEEDVVVTDMQTTTEFDVEEISDNENSVADQVEEEGLSSEVHNKGDSLEKNTSVTVNPKGETEEIGREFKNIPLPLIEGQLPLSQELNPQVCVETQGGVPEHNNELGPHENTTQWFLVAGNCEEIHITQLPEEVEDQDQESLKNSNTGADHLLGRQSWEERRHGTEERNFSFDLTEENQGGKEHLAQEIEEPSVAAEIQEPESSYSEEVTLLEHSMKTEIKHSDKEFETRDESAEEADKVAGDGQDGTEVAEFRKEEDSTVTAGDGNEPSRNVAVDEGVLITDGTLNFSEAQMERMTETSLCLESVHATSSLPDKITECEQSAETEAKLVEDHTVQIQDVGIDSEDYAYKEVEDDQMDDRNEGMPVQTAGEAAKFITGGIELSKHSETQETTNQCPDRAFEITTEIKMSTDDYVANIKDSPVISAEESGKRRTQSVESYAEDTSSSTRERLDVIDEDILDLWIETAMSDDTREVEQQEGSEPEPEKDTTVDLLKKEAGQVSQEDTLMESNSGESELVSDGETSSLALESGYMEQSFSEADLLKSTSCGSLDGMHDMVTMSEPATFSAFSAPNSKSQEAPMEVTAETVHSHFREKGEISQSKPYPDSGLSSPQASHLNQEFDHYQFKPNDESEQTKTVITAWKGTEGADDGRLVKSSPLFQFRQTKDDDESIEIIISSSSDEIKLIESERSTANSEGKGVNSDAFSLQVGSPVLDFTMQKSRIAVKSPHVRPPTNPRSLLQKPSMDPTPSSHVPAKGPAGVPLGGLGIGIKLPGLGAGFPVLKKTQRLVRGEDSNQTHSQVYLLLHPSP</sequence>
<feature type="region of interest" description="Disordered" evidence="2">
    <location>
        <begin position="784"/>
        <end position="808"/>
    </location>
</feature>
<feature type="region of interest" description="Disordered" evidence="2">
    <location>
        <begin position="70"/>
        <end position="197"/>
    </location>
</feature>